<evidence type="ECO:0000259" key="9">
    <source>
        <dbReference type="Pfam" id="PF00155"/>
    </source>
</evidence>
<comment type="subunit">
    <text evidence="3">Homodimer.</text>
</comment>
<dbReference type="InterPro" id="IPR004839">
    <property type="entry name" value="Aminotransferase_I/II_large"/>
</dbReference>
<dbReference type="CDD" id="cd00609">
    <property type="entry name" value="AAT_like"/>
    <property type="match status" value="1"/>
</dbReference>
<evidence type="ECO:0000256" key="2">
    <source>
        <dbReference type="ARBA" id="ARBA00007441"/>
    </source>
</evidence>
<evidence type="ECO:0000256" key="8">
    <source>
        <dbReference type="ARBA" id="ARBA00031658"/>
    </source>
</evidence>
<evidence type="ECO:0000256" key="6">
    <source>
        <dbReference type="ARBA" id="ARBA00022679"/>
    </source>
</evidence>
<evidence type="ECO:0000256" key="1">
    <source>
        <dbReference type="ARBA" id="ARBA00001933"/>
    </source>
</evidence>
<dbReference type="PANTHER" id="PTHR42790:SF19">
    <property type="entry name" value="KYNURENINE_ALPHA-AMINOADIPATE AMINOTRANSFERASE, MITOCHONDRIAL"/>
    <property type="match status" value="1"/>
</dbReference>
<dbReference type="GO" id="GO:0030170">
    <property type="term" value="F:pyridoxal phosphate binding"/>
    <property type="evidence" value="ECO:0007669"/>
    <property type="project" value="InterPro"/>
</dbReference>
<accession>A0A6J4LR91</accession>
<evidence type="ECO:0000256" key="5">
    <source>
        <dbReference type="ARBA" id="ARBA00022576"/>
    </source>
</evidence>
<keyword evidence="7" id="KW-0663">Pyridoxal phosphate</keyword>
<dbReference type="PANTHER" id="PTHR42790">
    <property type="entry name" value="AMINOTRANSFERASE"/>
    <property type="match status" value="1"/>
</dbReference>
<dbReference type="InterPro" id="IPR015421">
    <property type="entry name" value="PyrdxlP-dep_Trfase_major"/>
</dbReference>
<keyword evidence="6 10" id="KW-0808">Transferase</keyword>
<dbReference type="InterPro" id="IPR015422">
    <property type="entry name" value="PyrdxlP-dep_Trfase_small"/>
</dbReference>
<sequence>MTDWSSRLAKRGRKLKPSAIRQTAKFAAEPGVISFASGSPNPGLFPYEAMARVTAEIMADPARRAQALQYAGSEGYLPLRELIVEHLEEAGARAAVENIVITNGSQQGLEFVAKLLIDPGDRIVVTNPTYLGALQAFDLFEPVYAGVGLDPSGIDLAALEREFRAGAKFMYLMPDFGNPSGVTLPLEQRRAILELSRRHGVPILEDQAYEQLRFTDERLPSMLALDAERGDDGTVIHAGTFSKTLVPGLRVGWLAAPRPAAEKLVFLKQASDLQSGSLNQMIVHGVARAIFDEQVPMLRAAYRGRRDAVLGALRRHMPQSVTWNEPKGGMFVWLTLPPPLDATAVQARAVEEKVVFVPGAPFFADGSGTGTLRLSFSSVAEDAIGEGVERLARAIRASLSAANGERAQAFG</sequence>
<dbReference type="FunFam" id="3.40.640.10:FF:000053">
    <property type="entry name" value="Aminotransferase, class I"/>
    <property type="match status" value="1"/>
</dbReference>
<dbReference type="Gene3D" id="3.40.640.10">
    <property type="entry name" value="Type I PLP-dependent aspartate aminotransferase-like (Major domain)"/>
    <property type="match status" value="1"/>
</dbReference>
<protein>
    <recommendedName>
        <fullName evidence="4">8-amino-7-oxononanoate synthase</fullName>
    </recommendedName>
    <alternativeName>
        <fullName evidence="8">Alpha-oxoamine synthase</fullName>
    </alternativeName>
</protein>
<dbReference type="EMBL" id="CADCUC010000356">
    <property type="protein sequence ID" value="CAA9337734.1"/>
    <property type="molecule type" value="Genomic_DNA"/>
</dbReference>
<keyword evidence="5 10" id="KW-0032">Aminotransferase</keyword>
<evidence type="ECO:0000313" key="10">
    <source>
        <dbReference type="EMBL" id="CAA9337734.1"/>
    </source>
</evidence>
<organism evidence="10">
    <name type="scientific">uncultured Microvirga sp</name>
    <dbReference type="NCBI Taxonomy" id="412392"/>
    <lineage>
        <taxon>Bacteria</taxon>
        <taxon>Pseudomonadati</taxon>
        <taxon>Pseudomonadota</taxon>
        <taxon>Alphaproteobacteria</taxon>
        <taxon>Hyphomicrobiales</taxon>
        <taxon>Methylobacteriaceae</taxon>
        <taxon>Microvirga</taxon>
        <taxon>environmental samples</taxon>
    </lineage>
</organism>
<dbReference type="Gene3D" id="3.90.1150.10">
    <property type="entry name" value="Aspartate Aminotransferase, domain 1"/>
    <property type="match status" value="1"/>
</dbReference>
<evidence type="ECO:0000256" key="7">
    <source>
        <dbReference type="ARBA" id="ARBA00022898"/>
    </source>
</evidence>
<reference evidence="10" key="1">
    <citation type="submission" date="2020-02" db="EMBL/GenBank/DDBJ databases">
        <authorList>
            <person name="Meier V. D."/>
        </authorList>
    </citation>
    <scope>NUCLEOTIDE SEQUENCE</scope>
    <source>
        <strain evidence="10">AVDCRST_MAG90</strain>
    </source>
</reference>
<dbReference type="GO" id="GO:1901605">
    <property type="term" value="P:alpha-amino acid metabolic process"/>
    <property type="evidence" value="ECO:0007669"/>
    <property type="project" value="TreeGrafter"/>
</dbReference>
<dbReference type="InterPro" id="IPR050859">
    <property type="entry name" value="Class-I_PLP-dep_aminotransf"/>
</dbReference>
<feature type="domain" description="Aminotransferase class I/classII large" evidence="9">
    <location>
        <begin position="63"/>
        <end position="391"/>
    </location>
</feature>
<dbReference type="SUPFAM" id="SSF53383">
    <property type="entry name" value="PLP-dependent transferases"/>
    <property type="match status" value="1"/>
</dbReference>
<dbReference type="InterPro" id="IPR015424">
    <property type="entry name" value="PyrdxlP-dep_Trfase"/>
</dbReference>
<dbReference type="AlphaFoldDB" id="A0A6J4LR91"/>
<gene>
    <name evidence="10" type="ORF">AVDCRST_MAG90-1801</name>
</gene>
<evidence type="ECO:0000256" key="3">
    <source>
        <dbReference type="ARBA" id="ARBA00011738"/>
    </source>
</evidence>
<comment type="cofactor">
    <cofactor evidence="1">
        <name>pyridoxal 5'-phosphate</name>
        <dbReference type="ChEBI" id="CHEBI:597326"/>
    </cofactor>
</comment>
<proteinExistence type="inferred from homology"/>
<comment type="similarity">
    <text evidence="2">Belongs to the class-I pyridoxal-phosphate-dependent aminotransferase family.</text>
</comment>
<dbReference type="Pfam" id="PF00155">
    <property type="entry name" value="Aminotran_1_2"/>
    <property type="match status" value="1"/>
</dbReference>
<name>A0A6J4LR91_9HYPH</name>
<evidence type="ECO:0000256" key="4">
    <source>
        <dbReference type="ARBA" id="ARBA00016004"/>
    </source>
</evidence>
<dbReference type="GO" id="GO:0008483">
    <property type="term" value="F:transaminase activity"/>
    <property type="evidence" value="ECO:0007669"/>
    <property type="project" value="UniProtKB-KW"/>
</dbReference>